<dbReference type="EMBL" id="WBMT01000002">
    <property type="protein sequence ID" value="KAB2351471.1"/>
    <property type="molecule type" value="Genomic_DNA"/>
</dbReference>
<sequence>MVFHCYLWHGDTVTVQGPKRDALCGDLNMATPPVMTRDWLKKPQSMLQRNTSTPEGAVSWLEEVFDQHAPKMAHSQATGISRPDRFGSALADLQSGTDLSWGFPLAGSKYLALAVIVVR</sequence>
<organism evidence="1 2">
    <name type="scientific">Actinomadura rudentiformis</name>
    <dbReference type="NCBI Taxonomy" id="359158"/>
    <lineage>
        <taxon>Bacteria</taxon>
        <taxon>Bacillati</taxon>
        <taxon>Actinomycetota</taxon>
        <taxon>Actinomycetes</taxon>
        <taxon>Streptosporangiales</taxon>
        <taxon>Thermomonosporaceae</taxon>
        <taxon>Actinomadura</taxon>
    </lineage>
</organism>
<name>A0A6H9Z354_9ACTN</name>
<comment type="caution">
    <text evidence="1">The sequence shown here is derived from an EMBL/GenBank/DDBJ whole genome shotgun (WGS) entry which is preliminary data.</text>
</comment>
<protein>
    <submittedName>
        <fullName evidence="1">Uncharacterized protein</fullName>
    </submittedName>
</protein>
<gene>
    <name evidence="1" type="ORF">F8566_04325</name>
</gene>
<keyword evidence="2" id="KW-1185">Reference proteome</keyword>
<evidence type="ECO:0000313" key="1">
    <source>
        <dbReference type="EMBL" id="KAB2351471.1"/>
    </source>
</evidence>
<accession>A0A6H9Z354</accession>
<dbReference type="Proteomes" id="UP000468735">
    <property type="component" value="Unassembled WGS sequence"/>
</dbReference>
<evidence type="ECO:0000313" key="2">
    <source>
        <dbReference type="Proteomes" id="UP000468735"/>
    </source>
</evidence>
<dbReference type="AlphaFoldDB" id="A0A6H9Z354"/>
<reference evidence="1 2" key="1">
    <citation type="submission" date="2019-09" db="EMBL/GenBank/DDBJ databases">
        <title>Actinomadura physcomitrii sp. nov., a novel actinomycete isolated from moss [Physcomitrium sphaericum (Ludw) Fuernr].</title>
        <authorList>
            <person name="Zhuang X."/>
            <person name="Liu C."/>
        </authorList>
    </citation>
    <scope>NUCLEOTIDE SEQUENCE [LARGE SCALE GENOMIC DNA]</scope>
    <source>
        <strain evidence="1 2">HMC1</strain>
    </source>
</reference>
<dbReference type="RefSeq" id="WP_151558242.1">
    <property type="nucleotide sequence ID" value="NZ_WBMT01000002.1"/>
</dbReference>
<proteinExistence type="predicted"/>
<dbReference type="OrthoDB" id="4320824at2"/>